<reference evidence="5 6" key="1">
    <citation type="submission" date="2019-12" db="EMBL/GenBank/DDBJ databases">
        <authorList>
            <person name="Scholz U."/>
            <person name="Mascher M."/>
            <person name="Fiebig A."/>
        </authorList>
    </citation>
    <scope>NUCLEOTIDE SEQUENCE</scope>
</reference>
<dbReference type="PANTHER" id="PTHR45648:SF106">
    <property type="entry name" value="ANTHER-SPECIFIC PROLINE-RICH PROTEIN APG"/>
    <property type="match status" value="1"/>
</dbReference>
<dbReference type="EMBL" id="LR743592">
    <property type="protein sequence ID" value="CAA2619828.1"/>
    <property type="molecule type" value="Genomic_DNA"/>
</dbReference>
<feature type="chain" id="PRO_5029673207" evidence="4">
    <location>
        <begin position="35"/>
        <end position="371"/>
    </location>
</feature>
<gene>
    <name evidence="5" type="ORF">SI7747_05005997</name>
</gene>
<evidence type="ECO:0000256" key="4">
    <source>
        <dbReference type="SAM" id="SignalP"/>
    </source>
</evidence>
<dbReference type="Pfam" id="PF00657">
    <property type="entry name" value="Lipase_GDSL"/>
    <property type="match status" value="1"/>
</dbReference>
<keyword evidence="4" id="KW-0732">Signal</keyword>
<dbReference type="InterPro" id="IPR036514">
    <property type="entry name" value="SGNH_hydro_sf"/>
</dbReference>
<dbReference type="EMBL" id="CACRZD030000005">
    <property type="protein sequence ID" value="CAA6659575.1"/>
    <property type="molecule type" value="Genomic_DNA"/>
</dbReference>
<dbReference type="CDD" id="cd01837">
    <property type="entry name" value="SGNH_plant_lipase_like"/>
    <property type="match status" value="1"/>
</dbReference>
<dbReference type="GO" id="GO:0016042">
    <property type="term" value="P:lipid catabolic process"/>
    <property type="evidence" value="ECO:0007669"/>
    <property type="project" value="UniProtKB-KW"/>
</dbReference>
<protein>
    <submittedName>
        <fullName evidence="5">Uncharacterized protein</fullName>
    </submittedName>
</protein>
<keyword evidence="2" id="KW-0378">Hydrolase</keyword>
<dbReference type="InterPro" id="IPR051058">
    <property type="entry name" value="GDSL_Est/Lipase"/>
</dbReference>
<feature type="signal peptide" evidence="4">
    <location>
        <begin position="1"/>
        <end position="34"/>
    </location>
</feature>
<accession>A0A7I8INN8</accession>
<comment type="similarity">
    <text evidence="1">Belongs to the 'GDSL' lipolytic enzyme family.</text>
</comment>
<dbReference type="InterPro" id="IPR035669">
    <property type="entry name" value="SGNH_plant_lipase-like"/>
</dbReference>
<name>A0A7I8INN8_SPIIN</name>
<dbReference type="Proteomes" id="UP001189122">
    <property type="component" value="Unassembled WGS sequence"/>
</dbReference>
<evidence type="ECO:0000313" key="6">
    <source>
        <dbReference type="Proteomes" id="UP001189122"/>
    </source>
</evidence>
<keyword evidence="3" id="KW-0443">Lipid metabolism</keyword>
<dbReference type="InterPro" id="IPR001087">
    <property type="entry name" value="GDSL"/>
</dbReference>
<dbReference type="AlphaFoldDB" id="A0A7I8INN8"/>
<proteinExistence type="inferred from homology"/>
<evidence type="ECO:0000256" key="1">
    <source>
        <dbReference type="ARBA" id="ARBA00008668"/>
    </source>
</evidence>
<sequence length="371" mass="40735">MASPFSPFCGRDYPLFSLILFFLLWCVFPLSSHGQITPAVYTFGDSLADVGNNNHLHLSLLKANFPHNGVDYPGRKATGRFGNGRNSADFLAEKLGLQTSPPYLSISSSGGPDAFLKGVSFASGGAGVLNSTNKDQCLTLDKQIEYFSRVHAALQQKLGDVETKKHISQSIFVVVIGSNDLLGYFKSDPSERTKSTPQHLVDTLIFKLKGQLKNIYDLGARRIAFIGTGPIGCCPSERARTNKGDCNVESNYGSMKFNEGVSSLLREMKAELGDFSYSFFDTYAALMEIIESPSSYGFTEVKAACCGLGNLNAKVACLPIATYCSNREEYVFWDFYHPTEASFRRLTETVFNGSRPLVHPLNVRQLASLKV</sequence>
<dbReference type="Gene3D" id="3.40.50.1110">
    <property type="entry name" value="SGNH hydrolase"/>
    <property type="match status" value="1"/>
</dbReference>
<dbReference type="SUPFAM" id="SSF52266">
    <property type="entry name" value="SGNH hydrolase"/>
    <property type="match status" value="1"/>
</dbReference>
<organism evidence="5">
    <name type="scientific">Spirodela intermedia</name>
    <name type="common">Intermediate duckweed</name>
    <dbReference type="NCBI Taxonomy" id="51605"/>
    <lineage>
        <taxon>Eukaryota</taxon>
        <taxon>Viridiplantae</taxon>
        <taxon>Streptophyta</taxon>
        <taxon>Embryophyta</taxon>
        <taxon>Tracheophyta</taxon>
        <taxon>Spermatophyta</taxon>
        <taxon>Magnoliopsida</taxon>
        <taxon>Liliopsida</taxon>
        <taxon>Araceae</taxon>
        <taxon>Lemnoideae</taxon>
        <taxon>Spirodela</taxon>
    </lineage>
</organism>
<dbReference type="PANTHER" id="PTHR45648">
    <property type="entry name" value="GDSL LIPASE/ACYLHYDROLASE FAMILY PROTEIN (AFU_ORTHOLOGUE AFUA_4G14700)"/>
    <property type="match status" value="1"/>
</dbReference>
<evidence type="ECO:0000256" key="3">
    <source>
        <dbReference type="ARBA" id="ARBA00022963"/>
    </source>
</evidence>
<keyword evidence="3" id="KW-0442">Lipid degradation</keyword>
<dbReference type="GO" id="GO:0016788">
    <property type="term" value="F:hydrolase activity, acting on ester bonds"/>
    <property type="evidence" value="ECO:0007669"/>
    <property type="project" value="InterPro"/>
</dbReference>
<evidence type="ECO:0000313" key="5">
    <source>
        <dbReference type="EMBL" id="CAA2619828.1"/>
    </source>
</evidence>
<keyword evidence="6" id="KW-1185">Reference proteome</keyword>
<evidence type="ECO:0000256" key="2">
    <source>
        <dbReference type="ARBA" id="ARBA00022801"/>
    </source>
</evidence>